<evidence type="ECO:0000256" key="5">
    <source>
        <dbReference type="SAM" id="MobiDB-lite"/>
    </source>
</evidence>
<evidence type="ECO:0000256" key="3">
    <source>
        <dbReference type="ARBA" id="ARBA00023004"/>
    </source>
</evidence>
<evidence type="ECO:0000256" key="4">
    <source>
        <dbReference type="ARBA" id="ARBA00023014"/>
    </source>
</evidence>
<dbReference type="Pfam" id="PF04055">
    <property type="entry name" value="Radical_SAM"/>
    <property type="match status" value="1"/>
</dbReference>
<keyword evidence="2" id="KW-0479">Metal-binding</keyword>
<evidence type="ECO:0000259" key="6">
    <source>
        <dbReference type="Pfam" id="PF04055"/>
    </source>
</evidence>
<feature type="compositionally biased region" description="Basic and acidic residues" evidence="5">
    <location>
        <begin position="374"/>
        <end position="386"/>
    </location>
</feature>
<dbReference type="SFLD" id="SFLDG01067">
    <property type="entry name" value="SPASM/twitch_domain_containing"/>
    <property type="match status" value="1"/>
</dbReference>
<organism evidence="8 9">
    <name type="scientific">Candidatus Promineifilum breve</name>
    <dbReference type="NCBI Taxonomy" id="1806508"/>
    <lineage>
        <taxon>Bacteria</taxon>
        <taxon>Bacillati</taxon>
        <taxon>Chloroflexota</taxon>
        <taxon>Ardenticatenia</taxon>
        <taxon>Candidatus Promineifilales</taxon>
        <taxon>Candidatus Promineifilaceae</taxon>
        <taxon>Candidatus Promineifilum</taxon>
    </lineage>
</organism>
<dbReference type="GO" id="GO:0046872">
    <property type="term" value="F:metal ion binding"/>
    <property type="evidence" value="ECO:0007669"/>
    <property type="project" value="UniProtKB-KW"/>
</dbReference>
<dbReference type="GO" id="GO:0003824">
    <property type="term" value="F:catalytic activity"/>
    <property type="evidence" value="ECO:0007669"/>
    <property type="project" value="InterPro"/>
</dbReference>
<evidence type="ECO:0000313" key="9">
    <source>
        <dbReference type="Proteomes" id="UP000215027"/>
    </source>
</evidence>
<name>A0A160T0H8_9CHLR</name>
<dbReference type="InterPro" id="IPR050377">
    <property type="entry name" value="Radical_SAM_PqqE_MftC-like"/>
</dbReference>
<evidence type="ECO:0000256" key="1">
    <source>
        <dbReference type="ARBA" id="ARBA00022691"/>
    </source>
</evidence>
<dbReference type="RefSeq" id="WP_095042177.1">
    <property type="nucleotide sequence ID" value="NZ_LN890655.1"/>
</dbReference>
<keyword evidence="3" id="KW-0408">Iron</keyword>
<dbReference type="SFLD" id="SFLDS00029">
    <property type="entry name" value="Radical_SAM"/>
    <property type="match status" value="1"/>
</dbReference>
<accession>A0A160T0H8</accession>
<sequence length="386" mass="43218">MAGVLARVPLFQAYRRFGWPKLLPLNITLSPSPRCNSRCLTCNIWMKRENEMTLDEWDKALASLGRAPYWFTISGGEPFMFGGIVELAQLAYEHCRPGIINIPTNSILSTIPDKVERIARSCPESQLIINLSLDGVGEKHDFIRGVPGNFIKFEERLRQLLALRDSLPNLNIGIHSVVSVFSVGHLDELIAYAEQSGADQFITEIAEPRVELDTVGLPITPSPEQYNAAIDRLIAYVESKRYRGVARITEAFRVEYYKLVKRILEEQDQVIDCYAGWASAQIYADGTIWPCCVRADNLGNLRDHNYDFKEIWFGDKIREVRRSIAAKECYCPLANASYTNMLIDPPTLSRVGLKVISPDSIAIRGAGEQGGRGAGEKESLPAHADK</sequence>
<dbReference type="InterPro" id="IPR023885">
    <property type="entry name" value="4Fe4S-binding_SPASM_dom"/>
</dbReference>
<evidence type="ECO:0000313" key="8">
    <source>
        <dbReference type="EMBL" id="CUS02579.2"/>
    </source>
</evidence>
<protein>
    <submittedName>
        <fullName evidence="8">Radical SAM domain protein</fullName>
    </submittedName>
</protein>
<dbReference type="EMBL" id="LN890655">
    <property type="protein sequence ID" value="CUS02579.2"/>
    <property type="molecule type" value="Genomic_DNA"/>
</dbReference>
<dbReference type="InterPro" id="IPR007197">
    <property type="entry name" value="rSAM"/>
</dbReference>
<dbReference type="InterPro" id="IPR013785">
    <property type="entry name" value="Aldolase_TIM"/>
</dbReference>
<feature type="region of interest" description="Disordered" evidence="5">
    <location>
        <begin position="364"/>
        <end position="386"/>
    </location>
</feature>
<gene>
    <name evidence="8" type="ORF">CFX0092_A0701</name>
</gene>
<dbReference type="InterPro" id="IPR058240">
    <property type="entry name" value="rSAM_sf"/>
</dbReference>
<feature type="domain" description="4Fe4S-binding SPASM" evidence="7">
    <location>
        <begin position="273"/>
        <end position="329"/>
    </location>
</feature>
<dbReference type="CDD" id="cd01335">
    <property type="entry name" value="Radical_SAM"/>
    <property type="match status" value="1"/>
</dbReference>
<dbReference type="Pfam" id="PF13186">
    <property type="entry name" value="SPASM"/>
    <property type="match status" value="1"/>
</dbReference>
<dbReference type="PANTHER" id="PTHR11228:SF7">
    <property type="entry name" value="PQQA PEPTIDE CYCLASE"/>
    <property type="match status" value="1"/>
</dbReference>
<proteinExistence type="predicted"/>
<feature type="domain" description="Radical SAM core" evidence="6">
    <location>
        <begin position="30"/>
        <end position="174"/>
    </location>
</feature>
<dbReference type="OrthoDB" id="9808591at2"/>
<reference evidence="8" key="1">
    <citation type="submission" date="2016-01" db="EMBL/GenBank/DDBJ databases">
        <authorList>
            <person name="Mcilroy J.S."/>
            <person name="Karst M S."/>
            <person name="Albertsen M."/>
        </authorList>
    </citation>
    <scope>NUCLEOTIDE SEQUENCE</scope>
    <source>
        <strain evidence="8">Cfx-K</strain>
    </source>
</reference>
<dbReference type="KEGG" id="pbf:CFX0092_A0701"/>
<dbReference type="SUPFAM" id="SSF102114">
    <property type="entry name" value="Radical SAM enzymes"/>
    <property type="match status" value="1"/>
</dbReference>
<dbReference type="Proteomes" id="UP000215027">
    <property type="component" value="Chromosome I"/>
</dbReference>
<dbReference type="Gene3D" id="3.20.20.70">
    <property type="entry name" value="Aldolase class I"/>
    <property type="match status" value="1"/>
</dbReference>
<evidence type="ECO:0000259" key="7">
    <source>
        <dbReference type="Pfam" id="PF13186"/>
    </source>
</evidence>
<dbReference type="AlphaFoldDB" id="A0A160T0H8"/>
<keyword evidence="9" id="KW-1185">Reference proteome</keyword>
<evidence type="ECO:0000256" key="2">
    <source>
        <dbReference type="ARBA" id="ARBA00022723"/>
    </source>
</evidence>
<keyword evidence="4" id="KW-0411">Iron-sulfur</keyword>
<dbReference type="PANTHER" id="PTHR11228">
    <property type="entry name" value="RADICAL SAM DOMAIN PROTEIN"/>
    <property type="match status" value="1"/>
</dbReference>
<dbReference type="GO" id="GO:0051536">
    <property type="term" value="F:iron-sulfur cluster binding"/>
    <property type="evidence" value="ECO:0007669"/>
    <property type="project" value="UniProtKB-KW"/>
</dbReference>
<dbReference type="CDD" id="cd21109">
    <property type="entry name" value="SPASM"/>
    <property type="match status" value="1"/>
</dbReference>
<keyword evidence="1" id="KW-0949">S-adenosyl-L-methionine</keyword>